<dbReference type="Gene3D" id="1.20.1270.60">
    <property type="entry name" value="Arfaptin homology (AH) domain/BAR domain"/>
    <property type="match status" value="2"/>
</dbReference>
<dbReference type="SUPFAM" id="SSF103657">
    <property type="entry name" value="BAR/IMD domain-like"/>
    <property type="match status" value="1"/>
</dbReference>
<keyword evidence="9" id="KW-1185">Reference proteome</keyword>
<dbReference type="SUPFAM" id="SSF57889">
    <property type="entry name" value="Cysteine-rich domain"/>
    <property type="match status" value="1"/>
</dbReference>
<dbReference type="RefSeq" id="XP_009012426.1">
    <property type="nucleotide sequence ID" value="XM_009014178.1"/>
</dbReference>
<evidence type="ECO:0000313" key="9">
    <source>
        <dbReference type="Proteomes" id="UP000015101"/>
    </source>
</evidence>
<feature type="domain" description="Phorbol-ester/DAG-type" evidence="5">
    <location>
        <begin position="429"/>
        <end position="474"/>
    </location>
</feature>
<reference evidence="9" key="1">
    <citation type="submission" date="2012-12" db="EMBL/GenBank/DDBJ databases">
        <authorList>
            <person name="Hellsten U."/>
            <person name="Grimwood J."/>
            <person name="Chapman J.A."/>
            <person name="Shapiro H."/>
            <person name="Aerts A."/>
            <person name="Otillar R.P."/>
            <person name="Terry A.Y."/>
            <person name="Boore J.L."/>
            <person name="Simakov O."/>
            <person name="Marletaz F."/>
            <person name="Cho S.-J."/>
            <person name="Edsinger-Gonzales E."/>
            <person name="Havlak P."/>
            <person name="Kuo D.-H."/>
            <person name="Larsson T."/>
            <person name="Lv J."/>
            <person name="Arendt D."/>
            <person name="Savage R."/>
            <person name="Osoegawa K."/>
            <person name="de Jong P."/>
            <person name="Lindberg D.R."/>
            <person name="Seaver E.C."/>
            <person name="Weisblat D.A."/>
            <person name="Putnam N.H."/>
            <person name="Grigoriev I.V."/>
            <person name="Rokhsar D.S."/>
        </authorList>
    </citation>
    <scope>NUCLEOTIDE SEQUENCE</scope>
</reference>
<feature type="region of interest" description="Disordered" evidence="4">
    <location>
        <begin position="357"/>
        <end position="381"/>
    </location>
</feature>
<dbReference type="PROSITE" id="PS50238">
    <property type="entry name" value="RHOGAP"/>
    <property type="match status" value="1"/>
</dbReference>
<dbReference type="Gene3D" id="3.30.60.20">
    <property type="match status" value="1"/>
</dbReference>
<sequence>MVSEEEGYAAKIEGILSSQEIGVELGLRQMEKWIQCCNDVIDYLEKKMQIDEEHSMSIIKISTDLRSMSDQLPLKKMLAEHDKKCKDNREIMNRQLNKLHEAVEHLKKWKSSYIQCNQELEEIEKSSPQSHQSIVTSAPSASSSISFSISSSYSTTLPTVTTATTTANKNVVASVERTSSRILRRKKSDNELTKKKMQEAEKMYMEAVRTANNELQVSQIVEKTIIAQLSKLMVESDATFKMVIIDYFDKYKGFYSRRADNFHVLIEQCNIYTLGLTHFQAIKKMNTSACPPSSPSSPQPSCMPTPANIATRSSVHCTHVNNDSSSSYPSFANLLSADGLFFFQSYPKNNSLRRCTERKVRKRGSHSEERPRDRNCKQTECGSKFGRSKSIDRSPDSIMCMLTGQSKSLIGPNAATKHFNANGKLKVNEHSFKALKIPSKCRVCESYCCITGLICTKCQICCHERCIYRLRFQCIGDGTAVGGSSISIDRHKINTSATKNADRSEVFSDEDLKWSILTCMQLIEEHGLHSKGIYRVSGSKLRSGSFLQTLLNKNVDVDFSDVNTIANTLKVLLKKVRYFYDL</sequence>
<dbReference type="InterPro" id="IPR046349">
    <property type="entry name" value="C1-like_sf"/>
</dbReference>
<dbReference type="PROSITE" id="PS00479">
    <property type="entry name" value="ZF_DAG_PE_1"/>
    <property type="match status" value="1"/>
</dbReference>
<accession>T1F0F0</accession>
<evidence type="ECO:0000313" key="7">
    <source>
        <dbReference type="EMBL" id="ESO09333.1"/>
    </source>
</evidence>
<dbReference type="PROSITE" id="PS50081">
    <property type="entry name" value="ZF_DAG_PE_2"/>
    <property type="match status" value="1"/>
</dbReference>
<dbReference type="eggNOG" id="KOG1453">
    <property type="taxonomic scope" value="Eukaryota"/>
</dbReference>
<dbReference type="InterPro" id="IPR027267">
    <property type="entry name" value="AH/BAR_dom_sf"/>
</dbReference>
<dbReference type="OMA" id="THELYHN"/>
<protein>
    <recommendedName>
        <fullName evidence="10">Rho-GAP domain-containing protein</fullName>
    </recommendedName>
</protein>
<evidence type="ECO:0000313" key="8">
    <source>
        <dbReference type="EnsemblMetazoa" id="HelroP168303"/>
    </source>
</evidence>
<dbReference type="Pfam" id="PF00620">
    <property type="entry name" value="RhoGAP"/>
    <property type="match status" value="1"/>
</dbReference>
<dbReference type="InParanoid" id="T1F0F0"/>
<dbReference type="GO" id="GO:0046872">
    <property type="term" value="F:metal ion binding"/>
    <property type="evidence" value="ECO:0007669"/>
    <property type="project" value="UniProtKB-KW"/>
</dbReference>
<organism evidence="8 9">
    <name type="scientific">Helobdella robusta</name>
    <name type="common">Californian leech</name>
    <dbReference type="NCBI Taxonomy" id="6412"/>
    <lineage>
        <taxon>Eukaryota</taxon>
        <taxon>Metazoa</taxon>
        <taxon>Spiralia</taxon>
        <taxon>Lophotrochozoa</taxon>
        <taxon>Annelida</taxon>
        <taxon>Clitellata</taxon>
        <taxon>Hirudinea</taxon>
        <taxon>Rhynchobdellida</taxon>
        <taxon>Glossiphoniidae</taxon>
        <taxon>Helobdella</taxon>
    </lineage>
</organism>
<evidence type="ECO:0000256" key="4">
    <source>
        <dbReference type="SAM" id="MobiDB-lite"/>
    </source>
</evidence>
<reference evidence="7 9" key="2">
    <citation type="journal article" date="2013" name="Nature">
        <title>Insights into bilaterian evolution from three spiralian genomes.</title>
        <authorList>
            <person name="Simakov O."/>
            <person name="Marletaz F."/>
            <person name="Cho S.J."/>
            <person name="Edsinger-Gonzales E."/>
            <person name="Havlak P."/>
            <person name="Hellsten U."/>
            <person name="Kuo D.H."/>
            <person name="Larsson T."/>
            <person name="Lv J."/>
            <person name="Arendt D."/>
            <person name="Savage R."/>
            <person name="Osoegawa K."/>
            <person name="de Jong P."/>
            <person name="Grimwood J."/>
            <person name="Chapman J.A."/>
            <person name="Shapiro H."/>
            <person name="Aerts A."/>
            <person name="Otillar R.P."/>
            <person name="Terry A.Y."/>
            <person name="Boore J.L."/>
            <person name="Grigoriev I.V."/>
            <person name="Lindberg D.R."/>
            <person name="Seaver E.C."/>
            <person name="Weisblat D.A."/>
            <person name="Putnam N.H."/>
            <person name="Rokhsar D.S."/>
        </authorList>
    </citation>
    <scope>NUCLEOTIDE SEQUENCE</scope>
</reference>
<dbReference type="CTD" id="20202300"/>
<feature type="compositionally biased region" description="Basic and acidic residues" evidence="4">
    <location>
        <begin position="365"/>
        <end position="377"/>
    </location>
</feature>
<reference evidence="8" key="3">
    <citation type="submission" date="2015-06" db="UniProtKB">
        <authorList>
            <consortium name="EnsemblMetazoa"/>
        </authorList>
    </citation>
    <scope>IDENTIFICATION</scope>
</reference>
<dbReference type="HOGENOM" id="CLU_006236_0_1_1"/>
<dbReference type="Proteomes" id="UP000015101">
    <property type="component" value="Unassembled WGS sequence"/>
</dbReference>
<evidence type="ECO:0000259" key="6">
    <source>
        <dbReference type="PROSITE" id="PS50238"/>
    </source>
</evidence>
<keyword evidence="2" id="KW-0862">Zinc</keyword>
<keyword evidence="3" id="KW-0175">Coiled coil</keyword>
<dbReference type="EMBL" id="KB095959">
    <property type="protein sequence ID" value="ESO09333.1"/>
    <property type="molecule type" value="Genomic_DNA"/>
</dbReference>
<evidence type="ECO:0000256" key="1">
    <source>
        <dbReference type="ARBA" id="ARBA00022723"/>
    </source>
</evidence>
<dbReference type="InterPro" id="IPR008936">
    <property type="entry name" value="Rho_GTPase_activation_prot"/>
</dbReference>
<evidence type="ECO:0000256" key="3">
    <source>
        <dbReference type="SAM" id="Coils"/>
    </source>
</evidence>
<dbReference type="KEGG" id="hro:HELRODRAFT_168303"/>
<dbReference type="EMBL" id="AMQM01002938">
    <property type="status" value="NOT_ANNOTATED_CDS"/>
    <property type="molecule type" value="Genomic_DNA"/>
</dbReference>
<dbReference type="CDD" id="cd20816">
    <property type="entry name" value="C1_GMIP-like"/>
    <property type="match status" value="1"/>
</dbReference>
<evidence type="ECO:0000259" key="5">
    <source>
        <dbReference type="PROSITE" id="PS50081"/>
    </source>
</evidence>
<gene>
    <name evidence="8" type="primary">20202300</name>
    <name evidence="7" type="ORF">HELRODRAFT_168303</name>
</gene>
<evidence type="ECO:0008006" key="10">
    <source>
        <dbReference type="Google" id="ProtNLM"/>
    </source>
</evidence>
<keyword evidence="1" id="KW-0479">Metal-binding</keyword>
<dbReference type="InterPro" id="IPR002219">
    <property type="entry name" value="PKC_DAG/PE"/>
</dbReference>
<dbReference type="InterPro" id="IPR000198">
    <property type="entry name" value="RhoGAP_dom"/>
</dbReference>
<dbReference type="STRING" id="6412.T1F0F0"/>
<proteinExistence type="predicted"/>
<dbReference type="AlphaFoldDB" id="T1F0F0"/>
<feature type="domain" description="Rho-GAP" evidence="6">
    <location>
        <begin position="501"/>
        <end position="582"/>
    </location>
</feature>
<dbReference type="EnsemblMetazoa" id="HelroT168303">
    <property type="protein sequence ID" value="HelroP168303"/>
    <property type="gene ID" value="HelroG168303"/>
</dbReference>
<dbReference type="SUPFAM" id="SSF48350">
    <property type="entry name" value="GTPase activation domain, GAP"/>
    <property type="match status" value="1"/>
</dbReference>
<feature type="coiled-coil region" evidence="3">
    <location>
        <begin position="183"/>
        <end position="210"/>
    </location>
</feature>
<evidence type="ECO:0000256" key="2">
    <source>
        <dbReference type="ARBA" id="ARBA00022833"/>
    </source>
</evidence>
<dbReference type="Gene3D" id="1.10.555.10">
    <property type="entry name" value="Rho GTPase activation protein"/>
    <property type="match status" value="1"/>
</dbReference>
<dbReference type="GeneID" id="20202300"/>
<name>T1F0F0_HELRO</name>
<dbReference type="GO" id="GO:0007165">
    <property type="term" value="P:signal transduction"/>
    <property type="evidence" value="ECO:0007669"/>
    <property type="project" value="InterPro"/>
</dbReference>
<dbReference type="OrthoDB" id="79452at2759"/>